<feature type="coiled-coil region" evidence="1">
    <location>
        <begin position="474"/>
        <end position="546"/>
    </location>
</feature>
<feature type="coiled-coil region" evidence="1">
    <location>
        <begin position="579"/>
        <end position="697"/>
    </location>
</feature>
<accession>A0ABM3MJU5</accession>
<dbReference type="PANTHER" id="PTHR12768">
    <property type="entry name" value="BECLIN 1"/>
    <property type="match status" value="1"/>
</dbReference>
<feature type="region of interest" description="Disordered" evidence="2">
    <location>
        <begin position="1"/>
        <end position="103"/>
    </location>
</feature>
<sequence>MTTVKAQKDKPYNAAPRLTPRPTAASAARAARNATNRNFNQPLSQKQSPTRASPSPNSLKGKSPVQRNTQKSDSKTDIKINRNLDDETPAFDTFTVPSKEDTDTYIIDNSSDVIIEEVSDNHDGHKNKEKDHQLDACELEQKEANSDEITDLHQISNCIATSRPHTPGISRPQTPKSLQSSRPQTPRPSSRPTTPAHSVPRHCTPVSRPNTPQLSNPNRPKTPSSLPSPIPKGLTPVLQIQTCSFLDDEDLKTAYFMKQRQFHHMKKELDLKQQEVLEVFDSLRSLRERMSQEGVSGEEESLYQQELVVFNVADWATDEITQLCRDAVASRTIDGAAELITTSASIDECALAELDAKASNVPAKFADLCLQAFTARQELIDWVKELVEKNENGSGESIERIARYNAQGLELCEALRELKSCADDVVDTVTQISKRACRERSALLAVGESLVRETARLRQDIESRTSIVNEMRELHVETETTKQLEEIRRELEDEKVAKTAAKEKLSITESQLRQARIRITKMDRQLREAEASISSLTGTVKTLEDQSRQREVQLEARARKLKESLKTGEVASGQIAQQRNALQSEVLELKEQIETMTAQHKNAVEDLTNQLKELKNSLEEHKKIIQKETELKQAAEASLIKSNNTIEELKAKIVEIEKSRPNPELPTEREMDLWADLQATKETLRITEEEVTACKREKVHFLETLTKIAESENKVGLQQKLAAELLSKEEIIGKMQMQIRELTKNIKLNEQKVIQYEQYVRDLQAYNRTVANCQEAPNGISYEDLQQEIMNLRMGLLETVHRNEELSEILMQKEQQLEQQDKTSRAQARVIKVREELINMLKNKETEQSRELAALQQDLEHRMKIVDEVNKQIAAKADEIQELFTTLENKQQQIHRLEKIVLALEEQQRRAQAQRTRHEEKIAALEHELAAGGNRRERKFLFF</sequence>
<feature type="coiled-coil region" evidence="1">
    <location>
        <begin position="732"/>
        <end position="776"/>
    </location>
</feature>
<feature type="compositionally biased region" description="Basic and acidic residues" evidence="2">
    <location>
        <begin position="1"/>
        <end position="11"/>
    </location>
</feature>
<feature type="compositionally biased region" description="Basic and acidic residues" evidence="2">
    <location>
        <begin position="70"/>
        <end position="85"/>
    </location>
</feature>
<feature type="compositionally biased region" description="Polar residues" evidence="2">
    <location>
        <begin position="207"/>
        <end position="227"/>
    </location>
</feature>
<organism evidence="3 4">
    <name type="scientific">Galleria mellonella</name>
    <name type="common">Greater wax moth</name>
    <dbReference type="NCBI Taxonomy" id="7137"/>
    <lineage>
        <taxon>Eukaryota</taxon>
        <taxon>Metazoa</taxon>
        <taxon>Ecdysozoa</taxon>
        <taxon>Arthropoda</taxon>
        <taxon>Hexapoda</taxon>
        <taxon>Insecta</taxon>
        <taxon>Pterygota</taxon>
        <taxon>Neoptera</taxon>
        <taxon>Endopterygota</taxon>
        <taxon>Lepidoptera</taxon>
        <taxon>Glossata</taxon>
        <taxon>Ditrysia</taxon>
        <taxon>Pyraloidea</taxon>
        <taxon>Pyralidae</taxon>
        <taxon>Galleriinae</taxon>
        <taxon>Galleria</taxon>
    </lineage>
</organism>
<reference evidence="4" key="1">
    <citation type="submission" date="2025-08" db="UniProtKB">
        <authorList>
            <consortium name="RefSeq"/>
        </authorList>
    </citation>
    <scope>IDENTIFICATION</scope>
    <source>
        <tissue evidence="4">Whole larvae</tissue>
    </source>
</reference>
<gene>
    <name evidence="4" type="primary">LOC113523483</name>
</gene>
<dbReference type="InterPro" id="IPR007243">
    <property type="entry name" value="Atg6/Beclin"/>
</dbReference>
<feature type="coiled-coil region" evidence="1">
    <location>
        <begin position="803"/>
        <end position="928"/>
    </location>
</feature>
<evidence type="ECO:0000313" key="3">
    <source>
        <dbReference type="Proteomes" id="UP001652740"/>
    </source>
</evidence>
<feature type="compositionally biased region" description="Polar residues" evidence="2">
    <location>
        <begin position="41"/>
        <end position="69"/>
    </location>
</feature>
<keyword evidence="3" id="KW-1185">Reference proteome</keyword>
<keyword evidence="1" id="KW-0175">Coiled coil</keyword>
<dbReference type="RefSeq" id="XP_052751654.1">
    <property type="nucleotide sequence ID" value="XM_052895694.1"/>
</dbReference>
<name>A0ABM3MJU5_GALME</name>
<protein>
    <submittedName>
        <fullName evidence="4">Uncharacterized protein LOC113523483 isoform X1</fullName>
    </submittedName>
</protein>
<feature type="region of interest" description="Disordered" evidence="2">
    <location>
        <begin position="160"/>
        <end position="233"/>
    </location>
</feature>
<dbReference type="Proteomes" id="UP001652740">
    <property type="component" value="Unplaced"/>
</dbReference>
<feature type="compositionally biased region" description="Low complexity" evidence="2">
    <location>
        <begin position="179"/>
        <end position="195"/>
    </location>
</feature>
<proteinExistence type="predicted"/>
<evidence type="ECO:0000313" key="4">
    <source>
        <dbReference type="RefSeq" id="XP_052751654.1"/>
    </source>
</evidence>
<evidence type="ECO:0000256" key="2">
    <source>
        <dbReference type="SAM" id="MobiDB-lite"/>
    </source>
</evidence>
<feature type="compositionally biased region" description="Low complexity" evidence="2">
    <location>
        <begin position="13"/>
        <end position="40"/>
    </location>
</feature>
<dbReference type="PANTHER" id="PTHR12768:SF4">
    <property type="entry name" value="BECLIN-1"/>
    <property type="match status" value="1"/>
</dbReference>
<dbReference type="GeneID" id="113523483"/>
<evidence type="ECO:0000256" key="1">
    <source>
        <dbReference type="SAM" id="Coils"/>
    </source>
</evidence>